<sequence length="29" mass="3374">MGHQYEFGSIIQIFKYCLIINSKVHSTLC</sequence>
<reference evidence="1" key="2">
    <citation type="journal article" date="2015" name="Fish Shellfish Immunol.">
        <title>Early steps in the European eel (Anguilla anguilla)-Vibrio vulnificus interaction in the gills: Role of the RtxA13 toxin.</title>
        <authorList>
            <person name="Callol A."/>
            <person name="Pajuelo D."/>
            <person name="Ebbesson L."/>
            <person name="Teles M."/>
            <person name="MacKenzie S."/>
            <person name="Amaro C."/>
        </authorList>
    </citation>
    <scope>NUCLEOTIDE SEQUENCE</scope>
</reference>
<reference evidence="1" key="1">
    <citation type="submission" date="2014-11" db="EMBL/GenBank/DDBJ databases">
        <authorList>
            <person name="Amaro Gonzalez C."/>
        </authorList>
    </citation>
    <scope>NUCLEOTIDE SEQUENCE</scope>
</reference>
<protein>
    <submittedName>
        <fullName evidence="1">Uncharacterized protein</fullName>
    </submittedName>
</protein>
<dbReference type="AlphaFoldDB" id="A0A0E9PLB1"/>
<accession>A0A0E9PLB1</accession>
<proteinExistence type="predicted"/>
<evidence type="ECO:0000313" key="1">
    <source>
        <dbReference type="EMBL" id="JAH04633.1"/>
    </source>
</evidence>
<organism evidence="1">
    <name type="scientific">Anguilla anguilla</name>
    <name type="common">European freshwater eel</name>
    <name type="synonym">Muraena anguilla</name>
    <dbReference type="NCBI Taxonomy" id="7936"/>
    <lineage>
        <taxon>Eukaryota</taxon>
        <taxon>Metazoa</taxon>
        <taxon>Chordata</taxon>
        <taxon>Craniata</taxon>
        <taxon>Vertebrata</taxon>
        <taxon>Euteleostomi</taxon>
        <taxon>Actinopterygii</taxon>
        <taxon>Neopterygii</taxon>
        <taxon>Teleostei</taxon>
        <taxon>Anguilliformes</taxon>
        <taxon>Anguillidae</taxon>
        <taxon>Anguilla</taxon>
    </lineage>
</organism>
<name>A0A0E9PLB1_ANGAN</name>
<dbReference type="EMBL" id="GBXM01103944">
    <property type="protein sequence ID" value="JAH04633.1"/>
    <property type="molecule type" value="Transcribed_RNA"/>
</dbReference>